<evidence type="ECO:0000313" key="1">
    <source>
        <dbReference type="EMBL" id="PNR60902.1"/>
    </source>
</evidence>
<reference evidence="1 3" key="2">
    <citation type="journal article" date="2018" name="Plant J.">
        <title>The Physcomitrella patens chromosome-scale assembly reveals moss genome structure and evolution.</title>
        <authorList>
            <person name="Lang D."/>
            <person name="Ullrich K.K."/>
            <person name="Murat F."/>
            <person name="Fuchs J."/>
            <person name="Jenkins J."/>
            <person name="Haas F.B."/>
            <person name="Piednoel M."/>
            <person name="Gundlach H."/>
            <person name="Van Bel M."/>
            <person name="Meyberg R."/>
            <person name="Vives C."/>
            <person name="Morata J."/>
            <person name="Symeonidi A."/>
            <person name="Hiss M."/>
            <person name="Muchero W."/>
            <person name="Kamisugi Y."/>
            <person name="Saleh O."/>
            <person name="Blanc G."/>
            <person name="Decker E.L."/>
            <person name="van Gessel N."/>
            <person name="Grimwood J."/>
            <person name="Hayes R.D."/>
            <person name="Graham S.W."/>
            <person name="Gunter L.E."/>
            <person name="McDaniel S.F."/>
            <person name="Hoernstein S.N.W."/>
            <person name="Larsson A."/>
            <person name="Li F.W."/>
            <person name="Perroud P.F."/>
            <person name="Phillips J."/>
            <person name="Ranjan P."/>
            <person name="Rokshar D.S."/>
            <person name="Rothfels C.J."/>
            <person name="Schneider L."/>
            <person name="Shu S."/>
            <person name="Stevenson D.W."/>
            <person name="Thummler F."/>
            <person name="Tillich M."/>
            <person name="Villarreal Aguilar J.C."/>
            <person name="Widiez T."/>
            <person name="Wong G.K."/>
            <person name="Wymore A."/>
            <person name="Zhang Y."/>
            <person name="Zimmer A.D."/>
            <person name="Quatrano R.S."/>
            <person name="Mayer K.F.X."/>
            <person name="Goodstein D."/>
            <person name="Casacuberta J.M."/>
            <person name="Vandepoele K."/>
            <person name="Reski R."/>
            <person name="Cuming A.C."/>
            <person name="Tuskan G.A."/>
            <person name="Maumus F."/>
            <person name="Salse J."/>
            <person name="Schmutz J."/>
            <person name="Rensing S.A."/>
        </authorList>
    </citation>
    <scope>NUCLEOTIDE SEQUENCE [LARGE SCALE GENOMIC DNA]</scope>
    <source>
        <strain evidence="2 3">cv. Gransden 2004</strain>
    </source>
</reference>
<evidence type="ECO:0000313" key="2">
    <source>
        <dbReference type="EnsemblPlants" id="PAC:32932693.CDS.1"/>
    </source>
</evidence>
<proteinExistence type="predicted"/>
<protein>
    <submittedName>
        <fullName evidence="1 2">Uncharacterized protein</fullName>
    </submittedName>
</protein>
<keyword evidence="3" id="KW-1185">Reference proteome</keyword>
<dbReference type="AlphaFoldDB" id="A0A2K1L4E8"/>
<dbReference type="InParanoid" id="A0A2K1L4E8"/>
<accession>A0A2K1L4E8</accession>
<dbReference type="EnsemblPlants" id="Pp3c2_35960V3.1">
    <property type="protein sequence ID" value="PAC:32932693.CDS.1"/>
    <property type="gene ID" value="Pp3c2_35960"/>
</dbReference>
<dbReference type="Proteomes" id="UP000006727">
    <property type="component" value="Chromosome 2"/>
</dbReference>
<dbReference type="Gramene" id="Pp3c2_35960V3.2">
    <property type="protein sequence ID" value="PAC:32932694.CDS.1"/>
    <property type="gene ID" value="Pp3c2_35960"/>
</dbReference>
<reference evidence="1 3" key="1">
    <citation type="journal article" date="2008" name="Science">
        <title>The Physcomitrella genome reveals evolutionary insights into the conquest of land by plants.</title>
        <authorList>
            <person name="Rensing S."/>
            <person name="Lang D."/>
            <person name="Zimmer A."/>
            <person name="Terry A."/>
            <person name="Salamov A."/>
            <person name="Shapiro H."/>
            <person name="Nishiyama T."/>
            <person name="Perroud P.-F."/>
            <person name="Lindquist E."/>
            <person name="Kamisugi Y."/>
            <person name="Tanahashi T."/>
            <person name="Sakakibara K."/>
            <person name="Fujita T."/>
            <person name="Oishi K."/>
            <person name="Shin-I T."/>
            <person name="Kuroki Y."/>
            <person name="Toyoda A."/>
            <person name="Suzuki Y."/>
            <person name="Hashimoto A."/>
            <person name="Yamaguchi K."/>
            <person name="Sugano A."/>
            <person name="Kohara Y."/>
            <person name="Fujiyama A."/>
            <person name="Anterola A."/>
            <person name="Aoki S."/>
            <person name="Ashton N."/>
            <person name="Barbazuk W.B."/>
            <person name="Barker E."/>
            <person name="Bennetzen J."/>
            <person name="Bezanilla M."/>
            <person name="Blankenship R."/>
            <person name="Cho S.H."/>
            <person name="Dutcher S."/>
            <person name="Estelle M."/>
            <person name="Fawcett J.A."/>
            <person name="Gundlach H."/>
            <person name="Hanada K."/>
            <person name="Heyl A."/>
            <person name="Hicks K.A."/>
            <person name="Hugh J."/>
            <person name="Lohr M."/>
            <person name="Mayer K."/>
            <person name="Melkozernov A."/>
            <person name="Murata T."/>
            <person name="Nelson D."/>
            <person name="Pils B."/>
            <person name="Prigge M."/>
            <person name="Reiss B."/>
            <person name="Renner T."/>
            <person name="Rombauts S."/>
            <person name="Rushton P."/>
            <person name="Sanderfoot A."/>
            <person name="Schween G."/>
            <person name="Shiu S.-H."/>
            <person name="Stueber K."/>
            <person name="Theodoulou F.L."/>
            <person name="Tu H."/>
            <person name="Van de Peer Y."/>
            <person name="Verrier P.J."/>
            <person name="Waters E."/>
            <person name="Wood A."/>
            <person name="Yang L."/>
            <person name="Cove D."/>
            <person name="Cuming A."/>
            <person name="Hasebe M."/>
            <person name="Lucas S."/>
            <person name="Mishler D.B."/>
            <person name="Reski R."/>
            <person name="Grigoriev I."/>
            <person name="Quatrano R.S."/>
            <person name="Boore J.L."/>
        </authorList>
    </citation>
    <scope>NUCLEOTIDE SEQUENCE [LARGE SCALE GENOMIC DNA]</scope>
    <source>
        <strain evidence="2 3">cv. Gransden 2004</strain>
    </source>
</reference>
<dbReference type="EMBL" id="ABEU02000002">
    <property type="protein sequence ID" value="PNR60902.1"/>
    <property type="molecule type" value="Genomic_DNA"/>
</dbReference>
<name>A0A2K1L4E8_PHYPA</name>
<reference evidence="2" key="3">
    <citation type="submission" date="2020-12" db="UniProtKB">
        <authorList>
            <consortium name="EnsemblPlants"/>
        </authorList>
    </citation>
    <scope>IDENTIFICATION</scope>
</reference>
<dbReference type="EnsemblPlants" id="Pp3c2_35960V3.2">
    <property type="protein sequence ID" value="PAC:32932694.CDS.1"/>
    <property type="gene ID" value="Pp3c2_35960"/>
</dbReference>
<gene>
    <name evidence="1" type="ORF">PHYPA_003695</name>
</gene>
<organism evidence="1">
    <name type="scientific">Physcomitrium patens</name>
    <name type="common">Spreading-leaved earth moss</name>
    <name type="synonym">Physcomitrella patens</name>
    <dbReference type="NCBI Taxonomy" id="3218"/>
    <lineage>
        <taxon>Eukaryota</taxon>
        <taxon>Viridiplantae</taxon>
        <taxon>Streptophyta</taxon>
        <taxon>Embryophyta</taxon>
        <taxon>Bryophyta</taxon>
        <taxon>Bryophytina</taxon>
        <taxon>Bryopsida</taxon>
        <taxon>Funariidae</taxon>
        <taxon>Funariales</taxon>
        <taxon>Funariaceae</taxon>
        <taxon>Physcomitrium</taxon>
    </lineage>
</organism>
<dbReference type="Gramene" id="Pp3c2_35960V3.1">
    <property type="protein sequence ID" value="PAC:32932693.CDS.1"/>
    <property type="gene ID" value="Pp3c2_35960"/>
</dbReference>
<sequence>MLSAARRGVDWKTHLGSIILRKFSSVDFRRAQKFSTKTSVFIVLVRVCPVGASLQFRSGTSDPGFRERERERERQPGLERVGLCFWRLCGCEALGRRMIGCLRDETPHICESCPGGMAWKGSMLGLEACCRCDRLLEDSLRLR</sequence>
<evidence type="ECO:0000313" key="3">
    <source>
        <dbReference type="Proteomes" id="UP000006727"/>
    </source>
</evidence>